<feature type="transmembrane region" description="Helical" evidence="8">
    <location>
        <begin position="208"/>
        <end position="236"/>
    </location>
</feature>
<keyword evidence="12" id="KW-1185">Reference proteome</keyword>
<dbReference type="SUPFAM" id="SSF103473">
    <property type="entry name" value="MFS general substrate transporter"/>
    <property type="match status" value="2"/>
</dbReference>
<dbReference type="PROSITE" id="PS51465">
    <property type="entry name" value="KAZAL_2"/>
    <property type="match status" value="1"/>
</dbReference>
<dbReference type="SUPFAM" id="SSF100895">
    <property type="entry name" value="Kazal-type serine protease inhibitors"/>
    <property type="match status" value="1"/>
</dbReference>
<evidence type="ECO:0000313" key="11">
    <source>
        <dbReference type="EMBL" id="GCB61072.1"/>
    </source>
</evidence>
<keyword evidence="6 8" id="KW-0472">Membrane</keyword>
<keyword evidence="4 8" id="KW-0812">Transmembrane</keyword>
<evidence type="ECO:0000256" key="8">
    <source>
        <dbReference type="RuleBase" id="RU362056"/>
    </source>
</evidence>
<feature type="transmembrane region" description="Helical" evidence="8">
    <location>
        <begin position="533"/>
        <end position="559"/>
    </location>
</feature>
<evidence type="ECO:0000256" key="3">
    <source>
        <dbReference type="ARBA" id="ARBA00022475"/>
    </source>
</evidence>
<feature type="transmembrane region" description="Helical" evidence="8">
    <location>
        <begin position="26"/>
        <end position="43"/>
    </location>
</feature>
<keyword evidence="8" id="KW-0813">Transport</keyword>
<protein>
    <recommendedName>
        <fullName evidence="8">Solute carrier organic anion transporter family member</fullName>
    </recommendedName>
</protein>
<feature type="transmembrane region" description="Helical" evidence="8">
    <location>
        <begin position="377"/>
        <end position="397"/>
    </location>
</feature>
<dbReference type="InterPro" id="IPR036259">
    <property type="entry name" value="MFS_trans_sf"/>
</dbReference>
<comment type="caution">
    <text evidence="8">Lacks conserved residue(s) required for the propagation of feature annotation.</text>
</comment>
<organism evidence="11 12">
    <name type="scientific">Scyliorhinus torazame</name>
    <name type="common">Cloudy catshark</name>
    <name type="synonym">Catulus torazame</name>
    <dbReference type="NCBI Taxonomy" id="75743"/>
    <lineage>
        <taxon>Eukaryota</taxon>
        <taxon>Metazoa</taxon>
        <taxon>Chordata</taxon>
        <taxon>Craniata</taxon>
        <taxon>Vertebrata</taxon>
        <taxon>Chondrichthyes</taxon>
        <taxon>Elasmobranchii</taxon>
        <taxon>Galeomorphii</taxon>
        <taxon>Galeoidea</taxon>
        <taxon>Carcharhiniformes</taxon>
        <taxon>Scyliorhinidae</taxon>
        <taxon>Scyliorhinus</taxon>
    </lineage>
</organism>
<dbReference type="EMBL" id="BFAA01002449">
    <property type="protein sequence ID" value="GCB61072.1"/>
    <property type="molecule type" value="Genomic_DNA"/>
</dbReference>
<dbReference type="STRING" id="75743.A0A401NJN0"/>
<dbReference type="AlphaFoldDB" id="A0A401NJN0"/>
<evidence type="ECO:0000256" key="1">
    <source>
        <dbReference type="ARBA" id="ARBA00004651"/>
    </source>
</evidence>
<dbReference type="InterPro" id="IPR004156">
    <property type="entry name" value="OATP"/>
</dbReference>
<evidence type="ECO:0000259" key="9">
    <source>
        <dbReference type="PROSITE" id="PS50850"/>
    </source>
</evidence>
<dbReference type="OrthoDB" id="5062115at2759"/>
<dbReference type="PANTHER" id="PTHR11388">
    <property type="entry name" value="ORGANIC ANION TRANSPORTER"/>
    <property type="match status" value="1"/>
</dbReference>
<dbReference type="InterPro" id="IPR036058">
    <property type="entry name" value="Kazal_dom_sf"/>
</dbReference>
<feature type="transmembrane region" description="Helical" evidence="8">
    <location>
        <begin position="409"/>
        <end position="429"/>
    </location>
</feature>
<feature type="domain" description="Kazal-like" evidence="10">
    <location>
        <begin position="454"/>
        <end position="509"/>
    </location>
</feature>
<comment type="similarity">
    <text evidence="2 8">Belongs to the organo anion transporter (TC 2.A.60) family.</text>
</comment>
<feature type="transmembrane region" description="Helical" evidence="8">
    <location>
        <begin position="94"/>
        <end position="116"/>
    </location>
</feature>
<reference evidence="11 12" key="1">
    <citation type="journal article" date="2018" name="Nat. Ecol. Evol.">
        <title>Shark genomes provide insights into elasmobranch evolution and the origin of vertebrates.</title>
        <authorList>
            <person name="Hara Y"/>
            <person name="Yamaguchi K"/>
            <person name="Onimaru K"/>
            <person name="Kadota M"/>
            <person name="Koyanagi M"/>
            <person name="Keeley SD"/>
            <person name="Tatsumi K"/>
            <person name="Tanaka K"/>
            <person name="Motone F"/>
            <person name="Kageyama Y"/>
            <person name="Nozu R"/>
            <person name="Adachi N"/>
            <person name="Nishimura O"/>
            <person name="Nakagawa R"/>
            <person name="Tanegashima C"/>
            <person name="Kiyatake I"/>
            <person name="Matsumoto R"/>
            <person name="Murakumo K"/>
            <person name="Nishida K"/>
            <person name="Terakita A"/>
            <person name="Kuratani S"/>
            <person name="Sato K"/>
            <person name="Hyodo S Kuraku.S."/>
        </authorList>
    </citation>
    <scope>NUCLEOTIDE SEQUENCE [LARGE SCALE GENOMIC DNA]</scope>
</reference>
<dbReference type="GO" id="GO:0006811">
    <property type="term" value="P:monoatomic ion transport"/>
    <property type="evidence" value="ECO:0007669"/>
    <property type="project" value="UniProtKB-KW"/>
</dbReference>
<comment type="caution">
    <text evidence="11">The sequence shown here is derived from an EMBL/GenBank/DDBJ whole genome shotgun (WGS) entry which is preliminary data.</text>
</comment>
<evidence type="ECO:0000256" key="7">
    <source>
        <dbReference type="ARBA" id="ARBA00023157"/>
    </source>
</evidence>
<dbReference type="OMA" id="FFMGRYN"/>
<proteinExistence type="inferred from homology"/>
<feature type="domain" description="Major facilitator superfamily (MFS) profile" evidence="9">
    <location>
        <begin position="29"/>
        <end position="644"/>
    </location>
</feature>
<feature type="transmembrane region" description="Helical" evidence="8">
    <location>
        <begin position="256"/>
        <end position="280"/>
    </location>
</feature>
<feature type="transmembrane region" description="Helical" evidence="8">
    <location>
        <begin position="64"/>
        <end position="88"/>
    </location>
</feature>
<keyword evidence="7" id="KW-1015">Disulfide bond</keyword>
<dbReference type="PROSITE" id="PS50850">
    <property type="entry name" value="MFS"/>
    <property type="match status" value="1"/>
</dbReference>
<dbReference type="Pfam" id="PF07648">
    <property type="entry name" value="Kazal_2"/>
    <property type="match status" value="1"/>
</dbReference>
<evidence type="ECO:0000256" key="4">
    <source>
        <dbReference type="ARBA" id="ARBA00022692"/>
    </source>
</evidence>
<name>A0A401NJN0_SCYTO</name>
<gene>
    <name evidence="11" type="ORF">scyTo_0006985</name>
</gene>
<comment type="subcellular location">
    <subcellularLocation>
        <location evidence="1 8">Cell membrane</location>
        <topology evidence="1 8">Multi-pass membrane protein</topology>
    </subcellularLocation>
</comment>
<dbReference type="Gene3D" id="1.20.1250.20">
    <property type="entry name" value="MFS general substrate transporter like domains"/>
    <property type="match status" value="1"/>
</dbReference>
<evidence type="ECO:0000256" key="2">
    <source>
        <dbReference type="ARBA" id="ARBA00009657"/>
    </source>
</evidence>
<accession>A0A401NJN0</accession>
<keyword evidence="8" id="KW-0406">Ion transport</keyword>
<evidence type="ECO:0000313" key="12">
    <source>
        <dbReference type="Proteomes" id="UP000288216"/>
    </source>
</evidence>
<dbReference type="InterPro" id="IPR002350">
    <property type="entry name" value="Kazal_dom"/>
</dbReference>
<dbReference type="GO" id="GO:0043252">
    <property type="term" value="P:sodium-independent organic anion transport"/>
    <property type="evidence" value="ECO:0007669"/>
    <property type="project" value="TreeGrafter"/>
</dbReference>
<dbReference type="GO" id="GO:0016323">
    <property type="term" value="C:basolateral plasma membrane"/>
    <property type="evidence" value="ECO:0007669"/>
    <property type="project" value="TreeGrafter"/>
</dbReference>
<dbReference type="PANTHER" id="PTHR11388:SF157">
    <property type="entry name" value="SOLUTE CARRIER ORGANIC ANION TRANSPORTER FAMILY MEMBER 2A1-LIKE"/>
    <property type="match status" value="1"/>
</dbReference>
<feature type="transmembrane region" description="Helical" evidence="8">
    <location>
        <begin position="623"/>
        <end position="646"/>
    </location>
</feature>
<keyword evidence="3" id="KW-1003">Cell membrane</keyword>
<dbReference type="InterPro" id="IPR020846">
    <property type="entry name" value="MFS_dom"/>
</dbReference>
<keyword evidence="5 8" id="KW-1133">Transmembrane helix</keyword>
<dbReference type="NCBIfam" id="TIGR00805">
    <property type="entry name" value="oat"/>
    <property type="match status" value="1"/>
</dbReference>
<feature type="transmembrane region" description="Helical" evidence="8">
    <location>
        <begin position="571"/>
        <end position="594"/>
    </location>
</feature>
<dbReference type="GO" id="GO:0015347">
    <property type="term" value="F:sodium-independent organic anion transmembrane transporter activity"/>
    <property type="evidence" value="ECO:0007669"/>
    <property type="project" value="TreeGrafter"/>
</dbReference>
<feature type="transmembrane region" description="Helical" evidence="8">
    <location>
        <begin position="338"/>
        <end position="357"/>
    </location>
</feature>
<sequence length="688" mass="75436">MENPQEQNVAPRIEFPPVKQKRFNNVKLFLAALSCLYFAKALSGSYMKSTITQLERRFDIPSSLIGVLDGSFEIGNLLVIVFVSYFGAKFHRPRLIAAGSIIMAIGTFLIASPHFFMGRYNYESALTFLSNLTTSTSQCSNMSNSTLTRGLGATSSDQPLPGCEKEAGSSMWIYILLGNLLRGIGETPTGPLGISYLDDYSTEENTSFYIGILYTVALIGPLFGYLLGSLCAKLFVDIGFVDLERVTITSKDARWVGAWWLGFLIAGVFSLLFSIPFWFFPKSLTKETQKEGLGKTSEKMEFIMQDQSEPVGNNPVPKISTVDRGFFSSLKVLFSNSLYILLLVSLVIQMNSLIGMLTFKPKFIEQQYGQSASRTNFIIGLINIPAVCLGFFLGGYVMKRFKLTIVQAAKLSIGCAVLGWLLTISYFGMGCENSRVAGLTISYEGAPQVSYEGSALHHDCNAHCFCPRTQWEPVCAGTGVTYVSPCLAGCKASTGTGRDTVFHNCSCISAFTAGNSSALLGQCSGRDGCGNTFIYFMVVTVFNAFTFSLGAVPGYIILLRCNEPELKSLSIGVYTLIGRTLAGIPAPIYFGALIDTTCLKWGTNRCGGRGACRMYDTDAFRYIYFGVAAGIGVICFALFIPFYLQVKKRFLLKDKKSLDNEYTEMAIMNQDNTRTVCDLSMNTVGHDQ</sequence>
<evidence type="ECO:0000256" key="6">
    <source>
        <dbReference type="ARBA" id="ARBA00023136"/>
    </source>
</evidence>
<dbReference type="Proteomes" id="UP000288216">
    <property type="component" value="Unassembled WGS sequence"/>
</dbReference>
<evidence type="ECO:0000259" key="10">
    <source>
        <dbReference type="PROSITE" id="PS51465"/>
    </source>
</evidence>
<dbReference type="Pfam" id="PF03137">
    <property type="entry name" value="OATP"/>
    <property type="match status" value="1"/>
</dbReference>
<evidence type="ECO:0000256" key="5">
    <source>
        <dbReference type="ARBA" id="ARBA00022989"/>
    </source>
</evidence>